<organism evidence="2 3">
    <name type="scientific">Thermomonospora echinospora</name>
    <dbReference type="NCBI Taxonomy" id="1992"/>
    <lineage>
        <taxon>Bacteria</taxon>
        <taxon>Bacillati</taxon>
        <taxon>Actinomycetota</taxon>
        <taxon>Actinomycetes</taxon>
        <taxon>Streptosporangiales</taxon>
        <taxon>Thermomonosporaceae</taxon>
        <taxon>Thermomonospora</taxon>
    </lineage>
</organism>
<dbReference type="AlphaFoldDB" id="A0A1H6DWH8"/>
<evidence type="ECO:0000259" key="1">
    <source>
        <dbReference type="PROSITE" id="PS51819"/>
    </source>
</evidence>
<feature type="domain" description="VOC" evidence="1">
    <location>
        <begin position="1"/>
        <end position="51"/>
    </location>
</feature>
<dbReference type="EMBL" id="FNVO01000024">
    <property type="protein sequence ID" value="SEG89700.1"/>
    <property type="molecule type" value="Genomic_DNA"/>
</dbReference>
<dbReference type="Gene3D" id="3.10.180.10">
    <property type="entry name" value="2,3-Dihydroxybiphenyl 1,2-Dioxygenase, domain 1"/>
    <property type="match status" value="1"/>
</dbReference>
<evidence type="ECO:0000313" key="2">
    <source>
        <dbReference type="EMBL" id="SEG89700.1"/>
    </source>
</evidence>
<gene>
    <name evidence="2" type="ORF">SAMN04489712_12433</name>
</gene>
<dbReference type="InterPro" id="IPR004360">
    <property type="entry name" value="Glyas_Fos-R_dOase_dom"/>
</dbReference>
<protein>
    <submittedName>
        <fullName evidence="2">Glyoxalase-like domain-containing protein</fullName>
    </submittedName>
</protein>
<dbReference type="SUPFAM" id="SSF54593">
    <property type="entry name" value="Glyoxalase/Bleomycin resistance protein/Dihydroxybiphenyl dioxygenase"/>
    <property type="match status" value="1"/>
</dbReference>
<dbReference type="InterPro" id="IPR037523">
    <property type="entry name" value="VOC_core"/>
</dbReference>
<dbReference type="PROSITE" id="PS51819">
    <property type="entry name" value="VOC"/>
    <property type="match status" value="1"/>
</dbReference>
<keyword evidence="3" id="KW-1185">Reference proteome</keyword>
<dbReference type="Pfam" id="PF00903">
    <property type="entry name" value="Glyoxalase"/>
    <property type="match status" value="1"/>
</dbReference>
<reference evidence="3" key="1">
    <citation type="submission" date="2016-10" db="EMBL/GenBank/DDBJ databases">
        <authorList>
            <person name="Varghese N."/>
            <person name="Submissions S."/>
        </authorList>
    </citation>
    <scope>NUCLEOTIDE SEQUENCE [LARGE SCALE GENOMIC DNA]</scope>
    <source>
        <strain evidence="3">DSM 43163</strain>
    </source>
</reference>
<proteinExistence type="predicted"/>
<sequence>MCGYARDCDAAVERLRSQGVRVLEEPADQPWGERMARVLDPDGNRLVILSVL</sequence>
<accession>A0A1H6DWH8</accession>
<name>A0A1H6DWH8_9ACTN</name>
<dbReference type="Proteomes" id="UP000236723">
    <property type="component" value="Unassembled WGS sequence"/>
</dbReference>
<evidence type="ECO:0000313" key="3">
    <source>
        <dbReference type="Proteomes" id="UP000236723"/>
    </source>
</evidence>
<dbReference type="InterPro" id="IPR029068">
    <property type="entry name" value="Glyas_Bleomycin-R_OHBP_Dase"/>
</dbReference>